<dbReference type="InterPro" id="IPR000719">
    <property type="entry name" value="Prot_kinase_dom"/>
</dbReference>
<evidence type="ECO:0000256" key="9">
    <source>
        <dbReference type="SAM" id="Phobius"/>
    </source>
</evidence>
<evidence type="ECO:0000313" key="13">
    <source>
        <dbReference type="EMBL" id="PRP87246.1"/>
    </source>
</evidence>
<evidence type="ECO:0000256" key="10">
    <source>
        <dbReference type="SAM" id="SignalP"/>
    </source>
</evidence>
<dbReference type="InterPro" id="IPR046338">
    <property type="entry name" value="GAIN_dom_sf"/>
</dbReference>
<dbReference type="Gene3D" id="2.60.120.260">
    <property type="entry name" value="Galactose-binding domain-like"/>
    <property type="match status" value="1"/>
</dbReference>
<keyword evidence="14" id="KW-1185">Reference proteome</keyword>
<dbReference type="STRING" id="1890364.A0A2P6NTH9"/>
<evidence type="ECO:0000256" key="5">
    <source>
        <dbReference type="ARBA" id="ARBA00022989"/>
    </source>
</evidence>
<keyword evidence="5 9" id="KW-1133">Transmembrane helix</keyword>
<comment type="caution">
    <text evidence="13">The sequence shown here is derived from an EMBL/GenBank/DDBJ whole genome shotgun (WGS) entry which is preliminary data.</text>
</comment>
<evidence type="ECO:0000256" key="8">
    <source>
        <dbReference type="SAM" id="MobiDB-lite"/>
    </source>
</evidence>
<evidence type="ECO:0000256" key="4">
    <source>
        <dbReference type="ARBA" id="ARBA00022840"/>
    </source>
</evidence>
<evidence type="ECO:0000313" key="14">
    <source>
        <dbReference type="Proteomes" id="UP000241769"/>
    </source>
</evidence>
<dbReference type="EMBL" id="MDYQ01000021">
    <property type="protein sequence ID" value="PRP87246.1"/>
    <property type="molecule type" value="Genomic_DNA"/>
</dbReference>
<feature type="domain" description="Protein kinase" evidence="11">
    <location>
        <begin position="852"/>
        <end position="1102"/>
    </location>
</feature>
<dbReference type="InterPro" id="IPR011009">
    <property type="entry name" value="Kinase-like_dom_sf"/>
</dbReference>
<dbReference type="Pfam" id="PF01825">
    <property type="entry name" value="GPS"/>
    <property type="match status" value="1"/>
</dbReference>
<dbReference type="GO" id="GO:0016020">
    <property type="term" value="C:membrane"/>
    <property type="evidence" value="ECO:0007669"/>
    <property type="project" value="UniProtKB-SubCell"/>
</dbReference>
<dbReference type="SMART" id="SM00303">
    <property type="entry name" value="GPS"/>
    <property type="match status" value="1"/>
</dbReference>
<organism evidence="13 14">
    <name type="scientific">Planoprotostelium fungivorum</name>
    <dbReference type="NCBI Taxonomy" id="1890364"/>
    <lineage>
        <taxon>Eukaryota</taxon>
        <taxon>Amoebozoa</taxon>
        <taxon>Evosea</taxon>
        <taxon>Variosea</taxon>
        <taxon>Cavosteliida</taxon>
        <taxon>Cavosteliaceae</taxon>
        <taxon>Planoprotostelium</taxon>
    </lineage>
</organism>
<protein>
    <submittedName>
        <fullName evidence="13">Megakaryocyte-associated tyrosine-protein kinase</fullName>
    </submittedName>
</protein>
<evidence type="ECO:0000256" key="6">
    <source>
        <dbReference type="ARBA" id="ARBA00023136"/>
    </source>
</evidence>
<keyword evidence="7" id="KW-1015">Disulfide bond</keyword>
<dbReference type="Pfam" id="PF07714">
    <property type="entry name" value="PK_Tyr_Ser-Thr"/>
    <property type="match status" value="1"/>
</dbReference>
<dbReference type="SMART" id="SM00220">
    <property type="entry name" value="S_TKc"/>
    <property type="match status" value="1"/>
</dbReference>
<dbReference type="Gene3D" id="1.10.510.10">
    <property type="entry name" value="Transferase(Phosphotransferase) domain 1"/>
    <property type="match status" value="1"/>
</dbReference>
<feature type="region of interest" description="Disordered" evidence="8">
    <location>
        <begin position="567"/>
        <end position="589"/>
    </location>
</feature>
<evidence type="ECO:0000256" key="3">
    <source>
        <dbReference type="ARBA" id="ARBA00022741"/>
    </source>
</evidence>
<keyword evidence="6 9" id="KW-0472">Membrane</keyword>
<dbReference type="InterPro" id="IPR001245">
    <property type="entry name" value="Ser-Thr/Tyr_kinase_cat_dom"/>
</dbReference>
<feature type="transmembrane region" description="Helical" evidence="9">
    <location>
        <begin position="805"/>
        <end position="831"/>
    </location>
</feature>
<feature type="signal peptide" evidence="10">
    <location>
        <begin position="1"/>
        <end position="15"/>
    </location>
</feature>
<name>A0A2P6NTH9_9EUKA</name>
<proteinExistence type="predicted"/>
<keyword evidence="13" id="KW-0418">Kinase</keyword>
<feature type="chain" id="PRO_5015165520" evidence="10">
    <location>
        <begin position="16"/>
        <end position="1126"/>
    </location>
</feature>
<dbReference type="SUPFAM" id="SSF56112">
    <property type="entry name" value="Protein kinase-like (PK-like)"/>
    <property type="match status" value="1"/>
</dbReference>
<evidence type="ECO:0000256" key="7">
    <source>
        <dbReference type="ARBA" id="ARBA00023157"/>
    </source>
</evidence>
<evidence type="ECO:0000259" key="12">
    <source>
        <dbReference type="PROSITE" id="PS50221"/>
    </source>
</evidence>
<feature type="domain" description="GAIN-B" evidence="12">
    <location>
        <begin position="640"/>
        <end position="795"/>
    </location>
</feature>
<dbReference type="Proteomes" id="UP000241769">
    <property type="component" value="Unassembled WGS sequence"/>
</dbReference>
<accession>A0A2P6NTH9</accession>
<dbReference type="InterPro" id="IPR000203">
    <property type="entry name" value="GPS"/>
</dbReference>
<reference evidence="13 14" key="1">
    <citation type="journal article" date="2018" name="Genome Biol. Evol.">
        <title>Multiple Roots of Fruiting Body Formation in Amoebozoa.</title>
        <authorList>
            <person name="Hillmann F."/>
            <person name="Forbes G."/>
            <person name="Novohradska S."/>
            <person name="Ferling I."/>
            <person name="Riege K."/>
            <person name="Groth M."/>
            <person name="Westermann M."/>
            <person name="Marz M."/>
            <person name="Spaller T."/>
            <person name="Winckler T."/>
            <person name="Schaap P."/>
            <person name="Glockner G."/>
        </authorList>
    </citation>
    <scope>NUCLEOTIDE SEQUENCE [LARGE SCALE GENOMIC DNA]</scope>
    <source>
        <strain evidence="13 14">Jena</strain>
    </source>
</reference>
<sequence length="1126" mass="123600">MLLIRLLFCITISSAINIRENPSSPISGCSYRFSMNVTTDDLEGNTVAIGQPVQVSLLYTGDCADPQLKLLLRDAWATDHPQAEYDGSYRDLSNEQKGGFTDGFTLPLSEVSFTMWPIDRSTWQRNNTSLFYARDILDQVVNLHNVAQFNQDYSSLLYGINLVTARTLLTNLTCKNPSPLPNGDITINCTLTPEILGQTMTFYNVTLYFRFDSTMSLLPLGNLNINGVEERVFNLSPSSIPRGPLPVQVHVWIGYDSYTTSPSLPNYPQRNYLSANLDKTSGSIVSFNGSTTLPVGSFTSLDLNASCNTKNANGAACLITNPSQTYNSFWLDATDHTGDEASLMLLLDPTIDTDIFKQTFDVSPNTDYVITFYLLNVLATTDNGTYFGVPNLTLSVNLTTADDATTNVITFELGELPQLDHPVWQHYTFKIHTNAEDCTAALSLFNSYNASNGNDLAIDDVSIYRVVDAMSFLDMKITNATCADLTLNFTGIFPAGSQASVSNTIDGSDHGISVSCHENECSYPFGGENVRHIGKVVLTLNYLDWTVRIDVICPVLSTSATTTMSHVPSTTTSYLPSTTHSSTTMKASTTETSLNATDISIAIKQLMTSLASSRENATEMGVTLTQTLNSLGVVMMRSRSSFNISSGGVSLSGVRVSDTGRGLSLGVKTVEVNVTSQSLNNIIRDGAEANVLLSTTSVSLSADILYSDVIGLSVMHLNGSEISVKNLPHPIQLTVTVLPLSSNDSYHCQFYDEEYNRWSDVNVTTVVDEYGKVTCSTNHLTSFSVGVLKPAAVVESDSESKSTPIGIIVGPAVGGALLLIIVSLVVVFILIRRRRANSSMELEMGVKGQEYEKKTIRVGEQIAGRVYLGHPDTGSFVALKRLSQTDAAKNNRELTAYLKLRHPHIVQFLATYSDDYEYIVLSHMPMGNLHSLVKKGYHGDGLRQIMVDVCSAMRYMEEMQMVHCSLNACCVLVWQEGEEMRGKVSSFGSCRGAGQMSESDVQELAVRWTAPELLAEGRCTSKCMEDGAVPYGQMSDSEVEAAIRQGQSPRPSEPWSTPYDEVYRECTKEGEKRGSWKVIAKMLQVEERKQKIASEDYFDDNLYHGDCSDDEHEQHVSAVKGNRLRE</sequence>
<dbReference type="AlphaFoldDB" id="A0A2P6NTH9"/>
<keyword evidence="13" id="KW-0808">Transferase</keyword>
<evidence type="ECO:0000259" key="11">
    <source>
        <dbReference type="PROSITE" id="PS50011"/>
    </source>
</evidence>
<dbReference type="GO" id="GO:0004672">
    <property type="term" value="F:protein kinase activity"/>
    <property type="evidence" value="ECO:0007669"/>
    <property type="project" value="InterPro"/>
</dbReference>
<dbReference type="InParanoid" id="A0A2P6NTH9"/>
<keyword evidence="4" id="KW-0067">ATP-binding</keyword>
<feature type="compositionally biased region" description="Low complexity" evidence="8">
    <location>
        <begin position="567"/>
        <end position="584"/>
    </location>
</feature>
<dbReference type="Gene3D" id="2.60.220.50">
    <property type="match status" value="1"/>
</dbReference>
<keyword evidence="3" id="KW-0547">Nucleotide-binding</keyword>
<gene>
    <name evidence="13" type="ORF">PROFUN_01508</name>
</gene>
<comment type="subcellular location">
    <subcellularLocation>
        <location evidence="1">Membrane</location>
    </subcellularLocation>
</comment>
<keyword evidence="2 9" id="KW-0812">Transmembrane</keyword>
<dbReference type="GO" id="GO:0005524">
    <property type="term" value="F:ATP binding"/>
    <property type="evidence" value="ECO:0007669"/>
    <property type="project" value="UniProtKB-KW"/>
</dbReference>
<evidence type="ECO:0000256" key="2">
    <source>
        <dbReference type="ARBA" id="ARBA00022692"/>
    </source>
</evidence>
<dbReference type="InterPro" id="IPR057244">
    <property type="entry name" value="GAIN_B"/>
</dbReference>
<dbReference type="PROSITE" id="PS50221">
    <property type="entry name" value="GAIN_B"/>
    <property type="match status" value="1"/>
</dbReference>
<evidence type="ECO:0000256" key="1">
    <source>
        <dbReference type="ARBA" id="ARBA00004370"/>
    </source>
</evidence>
<feature type="compositionally biased region" description="Basic and acidic residues" evidence="8">
    <location>
        <begin position="1104"/>
        <end position="1115"/>
    </location>
</feature>
<dbReference type="PROSITE" id="PS50011">
    <property type="entry name" value="PROTEIN_KINASE_DOM"/>
    <property type="match status" value="1"/>
</dbReference>
<dbReference type="PANTHER" id="PTHR24418">
    <property type="entry name" value="TYROSINE-PROTEIN KINASE"/>
    <property type="match status" value="1"/>
</dbReference>
<feature type="region of interest" description="Disordered" evidence="8">
    <location>
        <begin position="1104"/>
        <end position="1126"/>
    </location>
</feature>
<keyword evidence="10" id="KW-0732">Signal</keyword>
<dbReference type="InterPro" id="IPR050198">
    <property type="entry name" value="Non-receptor_tyrosine_kinases"/>
</dbReference>
<dbReference type="CDD" id="cd12087">
    <property type="entry name" value="TM_EGFR-like"/>
    <property type="match status" value="1"/>
</dbReference>